<keyword evidence="2" id="KW-0732">Signal</keyword>
<proteinExistence type="predicted"/>
<reference evidence="3 4" key="1">
    <citation type="submission" date="2018-01" db="EMBL/GenBank/DDBJ databases">
        <title>A novel member of the phylum Bacteroidetes isolated from glacier ice.</title>
        <authorList>
            <person name="Liu Q."/>
            <person name="Xin Y.-H."/>
        </authorList>
    </citation>
    <scope>NUCLEOTIDE SEQUENCE [LARGE SCALE GENOMIC DNA]</scope>
    <source>
        <strain evidence="3 4">RB1R16</strain>
    </source>
</reference>
<organism evidence="3 4">
    <name type="scientific">Flavipsychrobacter stenotrophus</name>
    <dbReference type="NCBI Taxonomy" id="2077091"/>
    <lineage>
        <taxon>Bacteria</taxon>
        <taxon>Pseudomonadati</taxon>
        <taxon>Bacteroidota</taxon>
        <taxon>Chitinophagia</taxon>
        <taxon>Chitinophagales</taxon>
        <taxon>Chitinophagaceae</taxon>
        <taxon>Flavipsychrobacter</taxon>
    </lineage>
</organism>
<dbReference type="AlphaFoldDB" id="A0A2S7SPT5"/>
<dbReference type="RefSeq" id="WP_105041484.1">
    <property type="nucleotide sequence ID" value="NZ_PPSL01000014.1"/>
</dbReference>
<feature type="compositionally biased region" description="Basic and acidic residues" evidence="1">
    <location>
        <begin position="211"/>
        <end position="225"/>
    </location>
</feature>
<keyword evidence="4" id="KW-1185">Reference proteome</keyword>
<evidence type="ECO:0000313" key="3">
    <source>
        <dbReference type="EMBL" id="PQJ08754.1"/>
    </source>
</evidence>
<protein>
    <recommendedName>
        <fullName evidence="5">Outer membrane protein beta-barrel domain-containing protein</fullName>
    </recommendedName>
</protein>
<evidence type="ECO:0000256" key="1">
    <source>
        <dbReference type="SAM" id="MobiDB-lite"/>
    </source>
</evidence>
<feature type="signal peptide" evidence="2">
    <location>
        <begin position="1"/>
        <end position="20"/>
    </location>
</feature>
<accession>A0A2S7SPT5</accession>
<dbReference type="OrthoDB" id="952167at2"/>
<comment type="caution">
    <text evidence="3">The sequence shown here is derived from an EMBL/GenBank/DDBJ whole genome shotgun (WGS) entry which is preliminary data.</text>
</comment>
<dbReference type="EMBL" id="PPSL01000014">
    <property type="protein sequence ID" value="PQJ08754.1"/>
    <property type="molecule type" value="Genomic_DNA"/>
</dbReference>
<evidence type="ECO:0000256" key="2">
    <source>
        <dbReference type="SAM" id="SignalP"/>
    </source>
</evidence>
<feature type="chain" id="PRO_5015611370" description="Outer membrane protein beta-barrel domain-containing protein" evidence="2">
    <location>
        <begin position="21"/>
        <end position="246"/>
    </location>
</feature>
<gene>
    <name evidence="3" type="ORF">CJD36_022595</name>
</gene>
<sequence>MKRLILALLTAGSIATTANAQEPKSILWYGDINLHTVRDSVNTTTGNSGRVQKTTNWNITTGVGYQFNRNWTLGMMLSWGQDATKTVNAQHTTDNMYKVGPFARYSRYIGRSETFFWFTQLDFTYQGGYTTHEGDPAYNKHNGIYVGFYPALGVNMGRAVCLNFNIGGINYATDKYTTAVYSINTFNLNFGRQVNIGISKNFNTGHKMHSHHEPGDEVHHRKMDKDDDDDSAPKPKKKERSRDDDE</sequence>
<feature type="region of interest" description="Disordered" evidence="1">
    <location>
        <begin position="205"/>
        <end position="246"/>
    </location>
</feature>
<evidence type="ECO:0000313" key="4">
    <source>
        <dbReference type="Proteomes" id="UP000239872"/>
    </source>
</evidence>
<dbReference type="Proteomes" id="UP000239872">
    <property type="component" value="Unassembled WGS sequence"/>
</dbReference>
<name>A0A2S7SPT5_9BACT</name>
<evidence type="ECO:0008006" key="5">
    <source>
        <dbReference type="Google" id="ProtNLM"/>
    </source>
</evidence>